<feature type="compositionally biased region" description="Low complexity" evidence="1">
    <location>
        <begin position="33"/>
        <end position="50"/>
    </location>
</feature>
<feature type="compositionally biased region" description="Low complexity" evidence="1">
    <location>
        <begin position="105"/>
        <end position="125"/>
    </location>
</feature>
<dbReference type="EMBL" id="CM026433">
    <property type="protein sequence ID" value="KAG0555529.1"/>
    <property type="molecule type" value="Genomic_DNA"/>
</dbReference>
<gene>
    <name evidence="2" type="ORF">KC19_12G175700</name>
</gene>
<feature type="compositionally biased region" description="Basic and acidic residues" evidence="1">
    <location>
        <begin position="54"/>
        <end position="63"/>
    </location>
</feature>
<dbReference type="Proteomes" id="UP000822688">
    <property type="component" value="Chromosome 12"/>
</dbReference>
<feature type="region of interest" description="Disordered" evidence="1">
    <location>
        <begin position="390"/>
        <end position="421"/>
    </location>
</feature>
<evidence type="ECO:0000256" key="1">
    <source>
        <dbReference type="SAM" id="MobiDB-lite"/>
    </source>
</evidence>
<feature type="compositionally biased region" description="Polar residues" evidence="1">
    <location>
        <begin position="394"/>
        <end position="403"/>
    </location>
</feature>
<evidence type="ECO:0000313" key="2">
    <source>
        <dbReference type="EMBL" id="KAG0555529.1"/>
    </source>
</evidence>
<feature type="region of interest" description="Disordered" evidence="1">
    <location>
        <begin position="105"/>
        <end position="126"/>
    </location>
</feature>
<proteinExistence type="predicted"/>
<evidence type="ECO:0000313" key="3">
    <source>
        <dbReference type="Proteomes" id="UP000822688"/>
    </source>
</evidence>
<name>A0A8T0GC01_CERPU</name>
<comment type="caution">
    <text evidence="2">The sequence shown here is derived from an EMBL/GenBank/DDBJ whole genome shotgun (WGS) entry which is preliminary data.</text>
</comment>
<sequence length="435" mass="46772">MKRLKGLGARRSSFEIPKGRDGLAEAPKLKKLSQVVGVDSSSASSSPRKSATGRVEDRRSVDERCGSAALGVSNEKLLMECQQVLSVPGNSKSTSVRGVASRRSSFSSSSDFQSSSSSRPSDASSVNCSTSSFEAVSHLGRNVEQAGRAILVAFDANARDAVAAAVEWAFLNVLKSGDALVLLGVMDFIRGPLGYKCQVNDQTWLGANKKLLQDEIAAKKLLWSSTPGLRALCETREVKLLVEVKPAQRPEVTIVQDAVTLGAVEVILDKSLNNRRRKYYLERLRCGVTRMRRSGGVEVLRASAKEAPASPTSVIPSSEFVNRPASGAAPALAPSASLRDDEEELFTIDHCRHRGSMSVEEPGYESDDLFSICGDGGWRTSSFASLLHQRPGAETQSARNSTVAAHDHDPGRPSVDSSSRLDNRLLSLTRLQLGD</sequence>
<feature type="region of interest" description="Disordered" evidence="1">
    <location>
        <begin position="1"/>
        <end position="63"/>
    </location>
</feature>
<reference evidence="2" key="1">
    <citation type="submission" date="2020-06" db="EMBL/GenBank/DDBJ databases">
        <title>WGS assembly of Ceratodon purpureus strain R40.</title>
        <authorList>
            <person name="Carey S.B."/>
            <person name="Jenkins J."/>
            <person name="Shu S."/>
            <person name="Lovell J.T."/>
            <person name="Sreedasyam A."/>
            <person name="Maumus F."/>
            <person name="Tiley G.P."/>
            <person name="Fernandez-Pozo N."/>
            <person name="Barry K."/>
            <person name="Chen C."/>
            <person name="Wang M."/>
            <person name="Lipzen A."/>
            <person name="Daum C."/>
            <person name="Saski C.A."/>
            <person name="Payton A.C."/>
            <person name="Mcbreen J.C."/>
            <person name="Conrad R.E."/>
            <person name="Kollar L.M."/>
            <person name="Olsson S."/>
            <person name="Huttunen S."/>
            <person name="Landis J.B."/>
            <person name="Wickett N.J."/>
            <person name="Johnson M.G."/>
            <person name="Rensing S.A."/>
            <person name="Grimwood J."/>
            <person name="Schmutz J."/>
            <person name="Mcdaniel S.F."/>
        </authorList>
    </citation>
    <scope>NUCLEOTIDE SEQUENCE</scope>
    <source>
        <strain evidence="2">R40</strain>
    </source>
</reference>
<accession>A0A8T0GC01</accession>
<organism evidence="2 3">
    <name type="scientific">Ceratodon purpureus</name>
    <name type="common">Fire moss</name>
    <name type="synonym">Dicranum purpureum</name>
    <dbReference type="NCBI Taxonomy" id="3225"/>
    <lineage>
        <taxon>Eukaryota</taxon>
        <taxon>Viridiplantae</taxon>
        <taxon>Streptophyta</taxon>
        <taxon>Embryophyta</taxon>
        <taxon>Bryophyta</taxon>
        <taxon>Bryophytina</taxon>
        <taxon>Bryopsida</taxon>
        <taxon>Dicranidae</taxon>
        <taxon>Pseudoditrichales</taxon>
        <taxon>Ditrichaceae</taxon>
        <taxon>Ceratodon</taxon>
    </lineage>
</organism>
<dbReference type="AlphaFoldDB" id="A0A8T0GC01"/>
<protein>
    <submittedName>
        <fullName evidence="2">Uncharacterized protein</fullName>
    </submittedName>
</protein>
<keyword evidence="3" id="KW-1185">Reference proteome</keyword>